<feature type="non-terminal residue" evidence="1">
    <location>
        <position position="605"/>
    </location>
</feature>
<dbReference type="EMBL" id="CAJNJA010043578">
    <property type="protein sequence ID" value="CAE7794866.1"/>
    <property type="molecule type" value="Genomic_DNA"/>
</dbReference>
<keyword evidence="2" id="KW-1185">Reference proteome</keyword>
<comment type="caution">
    <text evidence="1">The sequence shown here is derived from an EMBL/GenBank/DDBJ whole genome shotgun (WGS) entry which is preliminary data.</text>
</comment>
<dbReference type="Proteomes" id="UP000601435">
    <property type="component" value="Unassembled WGS sequence"/>
</dbReference>
<feature type="non-terminal residue" evidence="1">
    <location>
        <position position="1"/>
    </location>
</feature>
<proteinExistence type="predicted"/>
<protein>
    <submittedName>
        <fullName evidence="1">Uncharacterized protein</fullName>
    </submittedName>
</protein>
<name>A0A812YT56_9DINO</name>
<sequence length="605" mass="66410">SWDPGPFLSDELYMAYCEPRTLLRLLRWPDCGILWACFALLLPEPAPDRDRMIIDRRGQNYAECRRQAIYCAATDSLLCASLTRSLLCFLRALLAARLVWTAFQIILVPIFGTRRSVGSGIRDGSPRVFVGGTAGAQGLVIDDFFSVSVHDDADSSAPGCLGHLATAKAIYASEGLAGSDDKDVLGSTFAKIAGGELNSSSGARAQGLITIAAPASKRVALSVVTLEAARFQHVTDVLLLSMLGSWTSAALFRPKLYGLSRPAAQELVIMSVLSTLAASEISAPLSPLLFATDASEHKGGYVAADVGAEVIRFDDREVVDLRLLRDSFVPTPSRPLAFFFDFLEVSIKVSPVYDIMQLRFGSWPSWRSASLPKGSWPGQPRSVRALSATTLPLVYGPGLESYVLNDIVTSVTWRDGDSWYWPYEDCRAGRFLSLTPILRKIGALCLAAGLFPVYHYALGIIVLDFTFDIDLADLFDLQPQTTRKLNLLLTRYGRELFEAGWPYSHYSEVINAVSGKEPALRRSLQPAWDLAFAWLREEPHSHHVALPWQVLLAMVTTSIMWGWPRVAGMLALTWGALMRVGETLAARRRDLLLPSDVGDTVSYGL</sequence>
<reference evidence="1" key="1">
    <citation type="submission" date="2021-02" db="EMBL/GenBank/DDBJ databases">
        <authorList>
            <person name="Dougan E. K."/>
            <person name="Rhodes N."/>
            <person name="Thang M."/>
            <person name="Chan C."/>
        </authorList>
    </citation>
    <scope>NUCLEOTIDE SEQUENCE</scope>
</reference>
<dbReference type="AlphaFoldDB" id="A0A812YT56"/>
<evidence type="ECO:0000313" key="1">
    <source>
        <dbReference type="EMBL" id="CAE7794866.1"/>
    </source>
</evidence>
<evidence type="ECO:0000313" key="2">
    <source>
        <dbReference type="Proteomes" id="UP000601435"/>
    </source>
</evidence>
<gene>
    <name evidence="1" type="ORF">SNEC2469_LOCUS23389</name>
</gene>
<organism evidence="1 2">
    <name type="scientific">Symbiodinium necroappetens</name>
    <dbReference type="NCBI Taxonomy" id="1628268"/>
    <lineage>
        <taxon>Eukaryota</taxon>
        <taxon>Sar</taxon>
        <taxon>Alveolata</taxon>
        <taxon>Dinophyceae</taxon>
        <taxon>Suessiales</taxon>
        <taxon>Symbiodiniaceae</taxon>
        <taxon>Symbiodinium</taxon>
    </lineage>
</organism>
<dbReference type="OrthoDB" id="432868at2759"/>
<accession>A0A812YT56</accession>